<sequence length="232" mass="25351">MGKAQLGTGEVTSEEEENRAIEAAESAIANPLLEDSSMKGAKSILVNITGGKDMKLLEVDEVVQRIREEIDPDANIIFGAAIDTKMNGSIRVSIVATGMESAQRLEENDPNIHNINDFRKSAETIPGQTSPTSQYPTASADSGITFSADEGEISSHPPTTDELSLPFSGSQQNIDQRTNDDTLEAEDEYKKIKDEMKKNKGSNKVFQLFKKISGIFRSNNDRSRDLKIEPSA</sequence>
<feature type="domain" description="Tubulin/FtsZ 2-layer sandwich" evidence="5">
    <location>
        <begin position="1"/>
        <end position="108"/>
    </location>
</feature>
<dbReference type="GO" id="GO:0005737">
    <property type="term" value="C:cytoplasm"/>
    <property type="evidence" value="ECO:0007669"/>
    <property type="project" value="TreeGrafter"/>
</dbReference>
<evidence type="ECO:0000256" key="1">
    <source>
        <dbReference type="ARBA" id="ARBA00022490"/>
    </source>
</evidence>
<dbReference type="PANTHER" id="PTHR30314:SF3">
    <property type="entry name" value="MITOCHONDRIAL DIVISION PROTEIN FSZA"/>
    <property type="match status" value="1"/>
</dbReference>
<accession>A0A383DHL5</accession>
<dbReference type="EMBL" id="UINC01217283">
    <property type="protein sequence ID" value="SVE43814.1"/>
    <property type="molecule type" value="Genomic_DNA"/>
</dbReference>
<evidence type="ECO:0000256" key="3">
    <source>
        <dbReference type="ARBA" id="ARBA00023134"/>
    </source>
</evidence>
<name>A0A383DHL5_9ZZZZ</name>
<dbReference type="InterPro" id="IPR037103">
    <property type="entry name" value="Tubulin/FtsZ-like_C"/>
</dbReference>
<dbReference type="InterPro" id="IPR008280">
    <property type="entry name" value="Tub_FtsZ_C"/>
</dbReference>
<dbReference type="SUPFAM" id="SSF55307">
    <property type="entry name" value="Tubulin C-terminal domain-like"/>
    <property type="match status" value="1"/>
</dbReference>
<dbReference type="AlphaFoldDB" id="A0A383DHL5"/>
<dbReference type="GO" id="GO:0005525">
    <property type="term" value="F:GTP binding"/>
    <property type="evidence" value="ECO:0007669"/>
    <property type="project" value="UniProtKB-KW"/>
</dbReference>
<feature type="region of interest" description="Disordered" evidence="4">
    <location>
        <begin position="122"/>
        <end position="183"/>
    </location>
</feature>
<dbReference type="InterPro" id="IPR045061">
    <property type="entry name" value="FtsZ/CetZ"/>
</dbReference>
<evidence type="ECO:0000313" key="6">
    <source>
        <dbReference type="EMBL" id="SVE43814.1"/>
    </source>
</evidence>
<dbReference type="InterPro" id="IPR024757">
    <property type="entry name" value="FtsZ_C"/>
</dbReference>
<organism evidence="6">
    <name type="scientific">marine metagenome</name>
    <dbReference type="NCBI Taxonomy" id="408172"/>
    <lineage>
        <taxon>unclassified sequences</taxon>
        <taxon>metagenomes</taxon>
        <taxon>ecological metagenomes</taxon>
    </lineage>
</organism>
<dbReference type="Gene3D" id="3.30.1330.20">
    <property type="entry name" value="Tubulin/FtsZ, C-terminal domain"/>
    <property type="match status" value="1"/>
</dbReference>
<gene>
    <name evidence="6" type="ORF">METZ01_LOCUS496668</name>
</gene>
<feature type="compositionally biased region" description="Polar residues" evidence="4">
    <location>
        <begin position="156"/>
        <end position="176"/>
    </location>
</feature>
<keyword evidence="2" id="KW-0547">Nucleotide-binding</keyword>
<dbReference type="PANTHER" id="PTHR30314">
    <property type="entry name" value="CELL DIVISION PROTEIN FTSZ-RELATED"/>
    <property type="match status" value="1"/>
</dbReference>
<feature type="compositionally biased region" description="Polar residues" evidence="4">
    <location>
        <begin position="126"/>
        <end position="145"/>
    </location>
</feature>
<evidence type="ECO:0000256" key="2">
    <source>
        <dbReference type="ARBA" id="ARBA00022741"/>
    </source>
</evidence>
<proteinExistence type="predicted"/>
<dbReference type="GO" id="GO:0051301">
    <property type="term" value="P:cell division"/>
    <property type="evidence" value="ECO:0007669"/>
    <property type="project" value="TreeGrafter"/>
</dbReference>
<keyword evidence="1" id="KW-0963">Cytoplasm</keyword>
<feature type="non-terminal residue" evidence="6">
    <location>
        <position position="232"/>
    </location>
</feature>
<dbReference type="GO" id="GO:0003924">
    <property type="term" value="F:GTPase activity"/>
    <property type="evidence" value="ECO:0007669"/>
    <property type="project" value="InterPro"/>
</dbReference>
<dbReference type="Pfam" id="PF12327">
    <property type="entry name" value="FtsZ_C"/>
    <property type="match status" value="1"/>
</dbReference>
<dbReference type="InterPro" id="IPR018316">
    <property type="entry name" value="Tubulin/FtsZ_2-layer-sand-dom"/>
</dbReference>
<dbReference type="SMART" id="SM00865">
    <property type="entry name" value="Tubulin_C"/>
    <property type="match status" value="1"/>
</dbReference>
<evidence type="ECO:0000256" key="4">
    <source>
        <dbReference type="SAM" id="MobiDB-lite"/>
    </source>
</evidence>
<evidence type="ECO:0000259" key="5">
    <source>
        <dbReference type="SMART" id="SM00865"/>
    </source>
</evidence>
<keyword evidence="3" id="KW-0342">GTP-binding</keyword>
<dbReference type="GO" id="GO:0032153">
    <property type="term" value="C:cell division site"/>
    <property type="evidence" value="ECO:0007669"/>
    <property type="project" value="TreeGrafter"/>
</dbReference>
<dbReference type="FunFam" id="3.30.1330.20:FF:000011">
    <property type="entry name" value="Cell division protein FtsZ"/>
    <property type="match status" value="1"/>
</dbReference>
<protein>
    <recommendedName>
        <fullName evidence="5">Tubulin/FtsZ 2-layer sandwich domain-containing protein</fullName>
    </recommendedName>
</protein>
<reference evidence="6" key="1">
    <citation type="submission" date="2018-05" db="EMBL/GenBank/DDBJ databases">
        <authorList>
            <person name="Lanie J.A."/>
            <person name="Ng W.-L."/>
            <person name="Kazmierczak K.M."/>
            <person name="Andrzejewski T.M."/>
            <person name="Davidsen T.M."/>
            <person name="Wayne K.J."/>
            <person name="Tettelin H."/>
            <person name="Glass J.I."/>
            <person name="Rusch D."/>
            <person name="Podicherti R."/>
            <person name="Tsui H.-C.T."/>
            <person name="Winkler M.E."/>
        </authorList>
    </citation>
    <scope>NUCLEOTIDE SEQUENCE</scope>
</reference>